<keyword evidence="1" id="KW-0677">Repeat</keyword>
<dbReference type="KEGG" id="abas:ACPOL_1576"/>
<dbReference type="InterPro" id="IPR011990">
    <property type="entry name" value="TPR-like_helical_dom_sf"/>
</dbReference>
<dbReference type="Proteomes" id="UP000253606">
    <property type="component" value="Chromosome"/>
</dbReference>
<dbReference type="SUPFAM" id="SSF48452">
    <property type="entry name" value="TPR-like"/>
    <property type="match status" value="2"/>
</dbReference>
<feature type="repeat" description="TPR" evidence="3">
    <location>
        <begin position="157"/>
        <end position="190"/>
    </location>
</feature>
<dbReference type="SMART" id="SM00028">
    <property type="entry name" value="TPR"/>
    <property type="match status" value="5"/>
</dbReference>
<gene>
    <name evidence="4" type="ORF">ACPOL_1576</name>
</gene>
<dbReference type="PANTHER" id="PTHR44943:SF8">
    <property type="entry name" value="TPR REPEAT-CONTAINING PROTEIN MJ0263"/>
    <property type="match status" value="1"/>
</dbReference>
<dbReference type="PANTHER" id="PTHR44943">
    <property type="entry name" value="CELLULOSE SYNTHASE OPERON PROTEIN C"/>
    <property type="match status" value="1"/>
</dbReference>
<name>A0A2Z5FVY7_9BACT</name>
<dbReference type="Gene3D" id="1.25.40.10">
    <property type="entry name" value="Tetratricopeptide repeat domain"/>
    <property type="match status" value="2"/>
</dbReference>
<evidence type="ECO:0000256" key="3">
    <source>
        <dbReference type="PROSITE-ProRule" id="PRU00339"/>
    </source>
</evidence>
<dbReference type="InterPro" id="IPR051685">
    <property type="entry name" value="Ycf3/AcsC/BcsC/TPR_MFPF"/>
</dbReference>
<evidence type="ECO:0000256" key="1">
    <source>
        <dbReference type="ARBA" id="ARBA00022737"/>
    </source>
</evidence>
<dbReference type="EMBL" id="CP030840">
    <property type="protein sequence ID" value="AXC10922.1"/>
    <property type="molecule type" value="Genomic_DNA"/>
</dbReference>
<evidence type="ECO:0000313" key="5">
    <source>
        <dbReference type="Proteomes" id="UP000253606"/>
    </source>
</evidence>
<evidence type="ECO:0000256" key="2">
    <source>
        <dbReference type="ARBA" id="ARBA00022803"/>
    </source>
</evidence>
<evidence type="ECO:0000313" key="4">
    <source>
        <dbReference type="EMBL" id="AXC10922.1"/>
    </source>
</evidence>
<keyword evidence="2 3" id="KW-0802">TPR repeat</keyword>
<dbReference type="InterPro" id="IPR019734">
    <property type="entry name" value="TPR_rpt"/>
</dbReference>
<proteinExistence type="predicted"/>
<protein>
    <submittedName>
        <fullName evidence="4">Adenylate cyclase</fullName>
    </submittedName>
</protein>
<dbReference type="Pfam" id="PF14559">
    <property type="entry name" value="TPR_19"/>
    <property type="match status" value="1"/>
</dbReference>
<reference evidence="4 5" key="1">
    <citation type="journal article" date="2018" name="Front. Microbiol.">
        <title>Hydrolytic Capabilities as a Key to Environmental Success: Chitinolytic and Cellulolytic Acidobacteria From Acidic Sub-arctic Soils and Boreal Peatlands.</title>
        <authorList>
            <person name="Belova S.E."/>
            <person name="Ravin N.V."/>
            <person name="Pankratov T.A."/>
            <person name="Rakitin A.L."/>
            <person name="Ivanova A.A."/>
            <person name="Beletsky A.V."/>
            <person name="Mardanov A.V."/>
            <person name="Sinninghe Damste J.S."/>
            <person name="Dedysh S.N."/>
        </authorList>
    </citation>
    <scope>NUCLEOTIDE SEQUENCE [LARGE SCALE GENOMIC DNA]</scope>
    <source>
        <strain evidence="4 5">SBC82</strain>
    </source>
</reference>
<keyword evidence="5" id="KW-1185">Reference proteome</keyword>
<dbReference type="Pfam" id="PF13181">
    <property type="entry name" value="TPR_8"/>
    <property type="match status" value="1"/>
</dbReference>
<organism evidence="4 5">
    <name type="scientific">Acidisarcina polymorpha</name>
    <dbReference type="NCBI Taxonomy" id="2211140"/>
    <lineage>
        <taxon>Bacteria</taxon>
        <taxon>Pseudomonadati</taxon>
        <taxon>Acidobacteriota</taxon>
        <taxon>Terriglobia</taxon>
        <taxon>Terriglobales</taxon>
        <taxon>Acidobacteriaceae</taxon>
        <taxon>Acidisarcina</taxon>
    </lineage>
</organism>
<dbReference type="AlphaFoldDB" id="A0A2Z5FVY7"/>
<accession>A0A2Z5FVY7</accession>
<dbReference type="PROSITE" id="PS50005">
    <property type="entry name" value="TPR"/>
    <property type="match status" value="1"/>
</dbReference>
<sequence>MVAAFVVVAGTTVMLTAMKDRQAGRSNSMSTPPIKHVPDPQAEELYLKGEFYLQKRTPESLNQALDSYSQALIRDPSYAEAYVGLANCYNLLREYTLMPPEEAYPRALAAARQAIVLDDSLAGVHSALAFVDSYWLWDSYGAEREFKRAIELDPNSVSAHHWYATFLLHLGRFEQAMEEINRAQRLTPSSPAVLADKGLILFFAGHPNDAIALLKQLEAAEPAFLSPHTYLATISLETGSYPIYLAESIESARLLRDPYRLSIAESGQQGLNQGGYQAMLQAILARQITLYQAGHLSAFSLALTYARLGRSREAIDYLTKSCDRREPDASGLRVDLGLRTLHNNPEYRKLLTKAGFPPL</sequence>